<evidence type="ECO:0000313" key="2">
    <source>
        <dbReference type="Proteomes" id="UP001064879"/>
    </source>
</evidence>
<keyword evidence="2" id="KW-1185">Reference proteome</keyword>
<name>A0ABY5SK99_9MICO</name>
<reference evidence="1" key="1">
    <citation type="submission" date="2022-03" db="EMBL/GenBank/DDBJ databases">
        <title>Brevibacterium spongiae sp. nov., isolated from marine sponge.</title>
        <authorList>
            <person name="Li Z."/>
            <person name="Zhang M."/>
        </authorList>
    </citation>
    <scope>NUCLEOTIDE SEQUENCE</scope>
    <source>
        <strain evidence="1">WHS-Z9</strain>
    </source>
</reference>
<proteinExistence type="predicted"/>
<evidence type="ECO:0000313" key="1">
    <source>
        <dbReference type="EMBL" id="UVI34705.1"/>
    </source>
</evidence>
<dbReference type="RefSeq" id="WP_265417385.1">
    <property type="nucleotide sequence ID" value="NZ_CP093443.1"/>
</dbReference>
<dbReference type="EMBL" id="CP093443">
    <property type="protein sequence ID" value="UVI34705.1"/>
    <property type="molecule type" value="Genomic_DNA"/>
</dbReference>
<protein>
    <submittedName>
        <fullName evidence="1">Uncharacterized protein</fullName>
    </submittedName>
</protein>
<gene>
    <name evidence="1" type="ORF">L1F31_11230</name>
</gene>
<sequence length="127" mass="13737">MNTFEALRGELAEAGRVELHYTSGARLLRGLGRFNFSEQRSAQVVVTTEGVWAAVHECPPDGWLWSRIRDVHILKKGPASSVELTIDGTGAADGSRSRIRLPRGLAVGAQDLAMWLASELAARGTPL</sequence>
<organism evidence="1 2">
    <name type="scientific">Brevibacterium spongiae</name>
    <dbReference type="NCBI Taxonomy" id="2909672"/>
    <lineage>
        <taxon>Bacteria</taxon>
        <taxon>Bacillati</taxon>
        <taxon>Actinomycetota</taxon>
        <taxon>Actinomycetes</taxon>
        <taxon>Micrococcales</taxon>
        <taxon>Brevibacteriaceae</taxon>
        <taxon>Brevibacterium</taxon>
    </lineage>
</organism>
<dbReference type="Proteomes" id="UP001064879">
    <property type="component" value="Chromosome"/>
</dbReference>
<accession>A0ABY5SK99</accession>